<dbReference type="InterPro" id="IPR015797">
    <property type="entry name" value="NUDIX_hydrolase-like_dom_sf"/>
</dbReference>
<dbReference type="PRINTS" id="PR00502">
    <property type="entry name" value="NUDIXFAMILY"/>
</dbReference>
<evidence type="ECO:0000313" key="6">
    <source>
        <dbReference type="Proteomes" id="UP001595625"/>
    </source>
</evidence>
<evidence type="ECO:0000256" key="2">
    <source>
        <dbReference type="ARBA" id="ARBA00022801"/>
    </source>
</evidence>
<dbReference type="SUPFAM" id="SSF55811">
    <property type="entry name" value="Nudix"/>
    <property type="match status" value="1"/>
</dbReference>
<keyword evidence="6" id="KW-1185">Reference proteome</keyword>
<evidence type="ECO:0000256" key="3">
    <source>
        <dbReference type="RuleBase" id="RU003476"/>
    </source>
</evidence>
<dbReference type="PANTHER" id="PTHR43046:SF16">
    <property type="entry name" value="ADP-RIBOSE PYROPHOSPHATASE YJHB-RELATED"/>
    <property type="match status" value="1"/>
</dbReference>
<dbReference type="PROSITE" id="PS51462">
    <property type="entry name" value="NUDIX"/>
    <property type="match status" value="1"/>
</dbReference>
<dbReference type="CDD" id="cd04669">
    <property type="entry name" value="NUDIX_Hydrolase"/>
    <property type="match status" value="1"/>
</dbReference>
<comment type="caution">
    <text evidence="5">The sequence shown here is derived from an EMBL/GenBank/DDBJ whole genome shotgun (WGS) entry which is preliminary data.</text>
</comment>
<organism evidence="5 6">
    <name type="scientific">Planomicrobium okeanokoites</name>
    <name type="common">Planococcus okeanokoites</name>
    <name type="synonym">Flavobacterium okeanokoites</name>
    <dbReference type="NCBI Taxonomy" id="244"/>
    <lineage>
        <taxon>Bacteria</taxon>
        <taxon>Bacillati</taxon>
        <taxon>Bacillota</taxon>
        <taxon>Bacilli</taxon>
        <taxon>Bacillales</taxon>
        <taxon>Caryophanaceae</taxon>
        <taxon>Planomicrobium</taxon>
    </lineage>
</organism>
<dbReference type="InterPro" id="IPR020476">
    <property type="entry name" value="Nudix_hydrolase"/>
</dbReference>
<proteinExistence type="inferred from homology"/>
<comment type="cofactor">
    <cofactor evidence="1">
        <name>Mg(2+)</name>
        <dbReference type="ChEBI" id="CHEBI:18420"/>
    </cofactor>
</comment>
<protein>
    <submittedName>
        <fullName evidence="5">NUDIX domain-containing protein</fullName>
    </submittedName>
</protein>
<comment type="similarity">
    <text evidence="3">Belongs to the Nudix hydrolase family.</text>
</comment>
<evidence type="ECO:0000313" key="5">
    <source>
        <dbReference type="EMBL" id="MFC3211583.1"/>
    </source>
</evidence>
<accession>A0ABV7KQ50</accession>
<evidence type="ECO:0000256" key="1">
    <source>
        <dbReference type="ARBA" id="ARBA00001946"/>
    </source>
</evidence>
<name>A0ABV7KQ50_PLAOK</name>
<dbReference type="PANTHER" id="PTHR43046">
    <property type="entry name" value="GDP-MANNOSE MANNOSYL HYDROLASE"/>
    <property type="match status" value="1"/>
</dbReference>
<sequence length="131" mass="14569">MRNRAGVIIIENNRLALIERIRNGYTYYVFPGGGIEAKETPAEAAKREALEELGLEVEIGECIFRLSGTVEECYFLAAVTGGKFGTGAGMEFTERDPERGSYKAVWVDRDTLPSITLYPKELAAKLCQRTE</sequence>
<feature type="domain" description="Nudix hydrolase" evidence="4">
    <location>
        <begin position="1"/>
        <end position="129"/>
    </location>
</feature>
<dbReference type="PROSITE" id="PS00893">
    <property type="entry name" value="NUDIX_BOX"/>
    <property type="match status" value="1"/>
</dbReference>
<gene>
    <name evidence="5" type="ORF">ACFOEJ_10900</name>
</gene>
<dbReference type="Proteomes" id="UP001595625">
    <property type="component" value="Unassembled WGS sequence"/>
</dbReference>
<evidence type="ECO:0000259" key="4">
    <source>
        <dbReference type="PROSITE" id="PS51462"/>
    </source>
</evidence>
<dbReference type="Pfam" id="PF00293">
    <property type="entry name" value="NUDIX"/>
    <property type="match status" value="1"/>
</dbReference>
<keyword evidence="2 3" id="KW-0378">Hydrolase</keyword>
<dbReference type="InterPro" id="IPR000086">
    <property type="entry name" value="NUDIX_hydrolase_dom"/>
</dbReference>
<dbReference type="RefSeq" id="WP_117312268.1">
    <property type="nucleotide sequence ID" value="NZ_JBHRUJ010000016.1"/>
</dbReference>
<dbReference type="EMBL" id="JBHRUJ010000016">
    <property type="protein sequence ID" value="MFC3211583.1"/>
    <property type="molecule type" value="Genomic_DNA"/>
</dbReference>
<dbReference type="InterPro" id="IPR020084">
    <property type="entry name" value="NUDIX_hydrolase_CS"/>
</dbReference>
<dbReference type="Gene3D" id="3.90.79.10">
    <property type="entry name" value="Nucleoside Triphosphate Pyrophosphohydrolase"/>
    <property type="match status" value="1"/>
</dbReference>
<reference evidence="6" key="1">
    <citation type="journal article" date="2019" name="Int. J. Syst. Evol. Microbiol.">
        <title>The Global Catalogue of Microorganisms (GCM) 10K type strain sequencing project: providing services to taxonomists for standard genome sequencing and annotation.</title>
        <authorList>
            <consortium name="The Broad Institute Genomics Platform"/>
            <consortium name="The Broad Institute Genome Sequencing Center for Infectious Disease"/>
            <person name="Wu L."/>
            <person name="Ma J."/>
        </authorList>
    </citation>
    <scope>NUCLEOTIDE SEQUENCE [LARGE SCALE GENOMIC DNA]</scope>
    <source>
        <strain evidence="6">CCM 320</strain>
    </source>
</reference>